<sequence length="328" mass="36745">MQPTRLASAAEQSTSKGAVIHSRLVTAPSFEVSERLKRPAGSRVLTVGQLATKTDEREEKGNNGADVDNVAAAVEVRPIKLSYGGQLSTRFVDMRLERQLCCYNSHVRSYWGLGNLGLRKVGEEAINTLRRWSAAATRHHELVVGESSALTAQGAEWPSCSRRDGTSRPVPPRGRLQGREKREIPEKTANQRHHPARFPIAKFRSYPTRIELSSPWWEASNLNPFCAVLAESLDRQPPTKSIRITIPDNPRFKYVKNVEDDVVDFLRASYCICISPLLQLTIPFLSSLCEQFKVKISHTLNDNAKSVAVTEQKADKARANKFYRDHAL</sequence>
<name>A0ABQ9I8I2_9NEOP</name>
<reference evidence="2 3" key="1">
    <citation type="submission" date="2023-02" db="EMBL/GenBank/DDBJ databases">
        <title>LHISI_Scaffold_Assembly.</title>
        <authorList>
            <person name="Stuart O.P."/>
            <person name="Cleave R."/>
            <person name="Magrath M.J.L."/>
            <person name="Mikheyev A.S."/>
        </authorList>
    </citation>
    <scope>NUCLEOTIDE SEQUENCE [LARGE SCALE GENOMIC DNA]</scope>
    <source>
        <strain evidence="2">Daus_M_001</strain>
        <tissue evidence="2">Leg muscle</tissue>
    </source>
</reference>
<feature type="compositionally biased region" description="Basic and acidic residues" evidence="1">
    <location>
        <begin position="177"/>
        <end position="186"/>
    </location>
</feature>
<organism evidence="2 3">
    <name type="scientific">Dryococelus australis</name>
    <dbReference type="NCBI Taxonomy" id="614101"/>
    <lineage>
        <taxon>Eukaryota</taxon>
        <taxon>Metazoa</taxon>
        <taxon>Ecdysozoa</taxon>
        <taxon>Arthropoda</taxon>
        <taxon>Hexapoda</taxon>
        <taxon>Insecta</taxon>
        <taxon>Pterygota</taxon>
        <taxon>Neoptera</taxon>
        <taxon>Polyneoptera</taxon>
        <taxon>Phasmatodea</taxon>
        <taxon>Verophasmatodea</taxon>
        <taxon>Anareolatae</taxon>
        <taxon>Phasmatidae</taxon>
        <taxon>Eurycanthinae</taxon>
        <taxon>Dryococelus</taxon>
    </lineage>
</organism>
<gene>
    <name evidence="2" type="ORF">PR048_005559</name>
</gene>
<evidence type="ECO:0000313" key="2">
    <source>
        <dbReference type="EMBL" id="KAJ8892978.1"/>
    </source>
</evidence>
<feature type="region of interest" description="Disordered" evidence="1">
    <location>
        <begin position="154"/>
        <end position="191"/>
    </location>
</feature>
<evidence type="ECO:0000256" key="1">
    <source>
        <dbReference type="SAM" id="MobiDB-lite"/>
    </source>
</evidence>
<dbReference type="EMBL" id="JARBHB010000002">
    <property type="protein sequence ID" value="KAJ8892978.1"/>
    <property type="molecule type" value="Genomic_DNA"/>
</dbReference>
<evidence type="ECO:0000313" key="3">
    <source>
        <dbReference type="Proteomes" id="UP001159363"/>
    </source>
</evidence>
<protein>
    <submittedName>
        <fullName evidence="2">Uncharacterized protein</fullName>
    </submittedName>
</protein>
<dbReference type="Proteomes" id="UP001159363">
    <property type="component" value="Chromosome 2"/>
</dbReference>
<comment type="caution">
    <text evidence="2">The sequence shown here is derived from an EMBL/GenBank/DDBJ whole genome shotgun (WGS) entry which is preliminary data.</text>
</comment>
<proteinExistence type="predicted"/>
<keyword evidence="3" id="KW-1185">Reference proteome</keyword>
<accession>A0ABQ9I8I2</accession>